<sequence length="485" mass="53778">MALGHTTTDEQQIAITALKRCPWMVEPALVPDRRARQRGLRYRLRWRMRHAARAFSRPPGQRDVSDRMRCHLTFQGRRMTPRQTVRLSVALLSMVSSWNLLADSALTNVPAEDTVPANGLARTPPMGWNSWNHFAGRITAADVRDMADAMVATGMRDAGYVYVNIDDTWEGERDASGAIRPNDKFGDMSALAAYVHARGLKLGIYSSPGGKTCAGFAGSHGHEDQDARTFAAWGVDFLKYDYCGATLLYPVTRGNQEALFRRMGHALQKTGRPIVYSLSQSGDFDIWTWGPQTGANMWRTTPDISDNWESMSKRGFRQLDLTAWSGPGHWNDPDMLEIGNGGMTADEYRTQMSLWSILPAPLLAGNDLRTMNTVTKEILLNREVIAVDQDPAGTPARRLETRGEVEVLVRDMSDGSIVVGFFNRGDQTAKVGLDWRRLGDRFGHGVAARDLWRHTAVTPGSAFTGTVPRHGVVLLRVVPAPIGTN</sequence>
<organism evidence="7 8">
    <name type="scientific">Luteibacter jiangsuensis</name>
    <dbReference type="NCBI Taxonomy" id="637577"/>
    <lineage>
        <taxon>Bacteria</taxon>
        <taxon>Pseudomonadati</taxon>
        <taxon>Pseudomonadota</taxon>
        <taxon>Gammaproteobacteria</taxon>
        <taxon>Lysobacterales</taxon>
        <taxon>Rhodanobacteraceae</taxon>
        <taxon>Luteibacter</taxon>
    </lineage>
</organism>
<dbReference type="SUPFAM" id="SSF51445">
    <property type="entry name" value="(Trans)glycosidases"/>
    <property type="match status" value="1"/>
</dbReference>
<dbReference type="CDD" id="cd14792">
    <property type="entry name" value="GH27"/>
    <property type="match status" value="1"/>
</dbReference>
<gene>
    <name evidence="7" type="ORF">HBF26_03820</name>
</gene>
<feature type="domain" description="Alpha galactosidase C-terminal" evidence="6">
    <location>
        <begin position="403"/>
        <end position="477"/>
    </location>
</feature>
<dbReference type="InterPro" id="IPR013780">
    <property type="entry name" value="Glyco_hydro_b"/>
</dbReference>
<evidence type="ECO:0000313" key="7">
    <source>
        <dbReference type="EMBL" id="NID03997.1"/>
    </source>
</evidence>
<dbReference type="GO" id="GO:0016787">
    <property type="term" value="F:hydrolase activity"/>
    <property type="evidence" value="ECO:0007669"/>
    <property type="project" value="UniProtKB-KW"/>
</dbReference>
<keyword evidence="2" id="KW-0732">Signal</keyword>
<dbReference type="InterPro" id="IPR000111">
    <property type="entry name" value="Glyco_hydro_27/36_CS"/>
</dbReference>
<evidence type="ECO:0000256" key="3">
    <source>
        <dbReference type="ARBA" id="ARBA00022801"/>
    </source>
</evidence>
<evidence type="ECO:0000256" key="2">
    <source>
        <dbReference type="ARBA" id="ARBA00022729"/>
    </source>
</evidence>
<keyword evidence="3 5" id="KW-0378">Hydrolase</keyword>
<accession>A0ABX0Q0V4</accession>
<evidence type="ECO:0000259" key="6">
    <source>
        <dbReference type="Pfam" id="PF17801"/>
    </source>
</evidence>
<comment type="similarity">
    <text evidence="1 5">Belongs to the glycosyl hydrolase 27 family.</text>
</comment>
<proteinExistence type="inferred from homology"/>
<evidence type="ECO:0000256" key="1">
    <source>
        <dbReference type="ARBA" id="ARBA00009743"/>
    </source>
</evidence>
<dbReference type="Pfam" id="PF17801">
    <property type="entry name" value="Melibiase_C"/>
    <property type="match status" value="1"/>
</dbReference>
<dbReference type="InterPro" id="IPR002241">
    <property type="entry name" value="Glyco_hydro_27"/>
</dbReference>
<comment type="catalytic activity">
    <reaction evidence="5">
        <text>Hydrolysis of terminal, non-reducing alpha-D-galactose residues in alpha-D-galactosides, including galactose oligosaccharides, galactomannans and galactolipids.</text>
        <dbReference type="EC" id="3.2.1.22"/>
    </reaction>
</comment>
<dbReference type="PANTHER" id="PTHR11452">
    <property type="entry name" value="ALPHA-GALACTOSIDASE/ALPHA-N-ACETYLGALACTOSAMINIDASE"/>
    <property type="match status" value="1"/>
</dbReference>
<protein>
    <recommendedName>
        <fullName evidence="5">Alpha-galactosidase</fullName>
        <ecNumber evidence="5">3.2.1.22</ecNumber>
    </recommendedName>
    <alternativeName>
        <fullName evidence="5">Melibiase</fullName>
    </alternativeName>
</protein>
<evidence type="ECO:0000256" key="5">
    <source>
        <dbReference type="RuleBase" id="RU361168"/>
    </source>
</evidence>
<keyword evidence="4 5" id="KW-0326">Glycosidase</keyword>
<dbReference type="Proteomes" id="UP001429601">
    <property type="component" value="Unassembled WGS sequence"/>
</dbReference>
<dbReference type="InterPro" id="IPR041233">
    <property type="entry name" value="Melibiase_C"/>
</dbReference>
<dbReference type="Pfam" id="PF16499">
    <property type="entry name" value="Melibiase_2"/>
    <property type="match status" value="1"/>
</dbReference>
<dbReference type="SUPFAM" id="SSF51011">
    <property type="entry name" value="Glycosyl hydrolase domain"/>
    <property type="match status" value="1"/>
</dbReference>
<keyword evidence="8" id="KW-1185">Reference proteome</keyword>
<dbReference type="Gene3D" id="2.60.40.1180">
    <property type="entry name" value="Golgi alpha-mannosidase II"/>
    <property type="match status" value="1"/>
</dbReference>
<evidence type="ECO:0000313" key="8">
    <source>
        <dbReference type="Proteomes" id="UP001429601"/>
    </source>
</evidence>
<dbReference type="InterPro" id="IPR017853">
    <property type="entry name" value="GH"/>
</dbReference>
<dbReference type="PROSITE" id="PS00512">
    <property type="entry name" value="ALPHA_GALACTOSIDASE"/>
    <property type="match status" value="1"/>
</dbReference>
<dbReference type="EMBL" id="JAAQQR010000002">
    <property type="protein sequence ID" value="NID03997.1"/>
    <property type="molecule type" value="Genomic_DNA"/>
</dbReference>
<dbReference type="Gene3D" id="3.20.20.70">
    <property type="entry name" value="Aldolase class I"/>
    <property type="match status" value="1"/>
</dbReference>
<evidence type="ECO:0000256" key="4">
    <source>
        <dbReference type="ARBA" id="ARBA00023295"/>
    </source>
</evidence>
<dbReference type="InterPro" id="IPR013785">
    <property type="entry name" value="Aldolase_TIM"/>
</dbReference>
<comment type="caution">
    <text evidence="7">The sequence shown here is derived from an EMBL/GenBank/DDBJ whole genome shotgun (WGS) entry which is preliminary data.</text>
</comment>
<dbReference type="PANTHER" id="PTHR11452:SF75">
    <property type="entry name" value="ALPHA-GALACTOSIDASE MEL1"/>
    <property type="match status" value="1"/>
</dbReference>
<name>A0ABX0Q0V4_9GAMM</name>
<reference evidence="7 8" key="1">
    <citation type="journal article" date="2011" name="Curr. Microbiol.">
        <title>Luteibacter jiangsuensis sp. nov.: a methamidophos-degrading bacterium isolated from a methamidophos-manufacturing factory.</title>
        <authorList>
            <person name="Wang L."/>
            <person name="Wang G.L."/>
            <person name="Li S.P."/>
            <person name="Jiang J.D."/>
        </authorList>
    </citation>
    <scope>NUCLEOTIDE SEQUENCE [LARGE SCALE GENOMIC DNA]</scope>
    <source>
        <strain evidence="7 8">CGMCC 1.10133</strain>
    </source>
</reference>
<dbReference type="PRINTS" id="PR00740">
    <property type="entry name" value="GLHYDRLASE27"/>
</dbReference>
<dbReference type="EC" id="3.2.1.22" evidence="5"/>
<keyword evidence="5" id="KW-1015">Disulfide bond</keyword>